<name>A0AAV0WXJ2_9HEMI</name>
<evidence type="ECO:0000259" key="4">
    <source>
        <dbReference type="SMART" id="SM01178"/>
    </source>
</evidence>
<comment type="caution">
    <text evidence="5">The sequence shown here is derived from an EMBL/GenBank/DDBJ whole genome shotgun (WGS) entry which is preliminary data.</text>
</comment>
<dbReference type="Proteomes" id="UP001160148">
    <property type="component" value="Unassembled WGS sequence"/>
</dbReference>
<dbReference type="InterPro" id="IPR025313">
    <property type="entry name" value="SPB4-like_CTE"/>
</dbReference>
<dbReference type="GO" id="GO:0004386">
    <property type="term" value="F:helicase activity"/>
    <property type="evidence" value="ECO:0007669"/>
    <property type="project" value="UniProtKB-KW"/>
</dbReference>
<keyword evidence="2" id="KW-0347">Helicase</keyword>
<accession>A0AAV0WXJ2</accession>
<proteinExistence type="predicted"/>
<evidence type="ECO:0000256" key="1">
    <source>
        <dbReference type="ARBA" id="ARBA00022801"/>
    </source>
</evidence>
<feature type="domain" description="ATP-dependent rRNA helicase SPB4-like C-terminal extension" evidence="4">
    <location>
        <begin position="54"/>
        <end position="119"/>
    </location>
</feature>
<reference evidence="5 6" key="1">
    <citation type="submission" date="2023-01" db="EMBL/GenBank/DDBJ databases">
        <authorList>
            <person name="Whitehead M."/>
        </authorList>
    </citation>
    <scope>NUCLEOTIDE SEQUENCE [LARGE SCALE GENOMIC DNA]</scope>
</reference>
<protein>
    <recommendedName>
        <fullName evidence="4">ATP-dependent rRNA helicase SPB4-like C-terminal extension domain-containing protein</fullName>
    </recommendedName>
</protein>
<feature type="region of interest" description="Disordered" evidence="3">
    <location>
        <begin position="120"/>
        <end position="171"/>
    </location>
</feature>
<keyword evidence="6" id="KW-1185">Reference proteome</keyword>
<evidence type="ECO:0000313" key="5">
    <source>
        <dbReference type="EMBL" id="CAI6360625.1"/>
    </source>
</evidence>
<evidence type="ECO:0000256" key="2">
    <source>
        <dbReference type="ARBA" id="ARBA00022806"/>
    </source>
</evidence>
<dbReference type="GO" id="GO:0016787">
    <property type="term" value="F:hydrolase activity"/>
    <property type="evidence" value="ECO:0007669"/>
    <property type="project" value="UniProtKB-KW"/>
</dbReference>
<dbReference type="EMBL" id="CARXXK010000003">
    <property type="protein sequence ID" value="CAI6360625.1"/>
    <property type="molecule type" value="Genomic_DNA"/>
</dbReference>
<dbReference type="AlphaFoldDB" id="A0AAV0WXJ2"/>
<keyword evidence="2" id="KW-0547">Nucleotide-binding</keyword>
<evidence type="ECO:0000313" key="6">
    <source>
        <dbReference type="Proteomes" id="UP001160148"/>
    </source>
</evidence>
<keyword evidence="2" id="KW-0067">ATP-binding</keyword>
<organism evidence="5 6">
    <name type="scientific">Macrosiphum euphorbiae</name>
    <name type="common">potato aphid</name>
    <dbReference type="NCBI Taxonomy" id="13131"/>
    <lineage>
        <taxon>Eukaryota</taxon>
        <taxon>Metazoa</taxon>
        <taxon>Ecdysozoa</taxon>
        <taxon>Arthropoda</taxon>
        <taxon>Hexapoda</taxon>
        <taxon>Insecta</taxon>
        <taxon>Pterygota</taxon>
        <taxon>Neoptera</taxon>
        <taxon>Paraneoptera</taxon>
        <taxon>Hemiptera</taxon>
        <taxon>Sternorrhyncha</taxon>
        <taxon>Aphidomorpha</taxon>
        <taxon>Aphidoidea</taxon>
        <taxon>Aphididae</taxon>
        <taxon>Macrosiphini</taxon>
        <taxon>Macrosiphum</taxon>
    </lineage>
</organism>
<evidence type="ECO:0000256" key="3">
    <source>
        <dbReference type="SAM" id="MobiDB-lite"/>
    </source>
</evidence>
<keyword evidence="1" id="KW-0378">Hydrolase</keyword>
<dbReference type="SMART" id="SM01178">
    <property type="entry name" value="DUF4217"/>
    <property type="match status" value="1"/>
</dbReference>
<sequence length="171" mass="19614">MEFYFALMCIKRFRFTVNHSIVASELKMDKCLTSILTMEFEGEHVKTAEMAANVLQSRFETAVLEQDRLHELGCNAFKSWVRSYASYPKSSRECFNFKDCHLGHYAKSFAIRDAPRIIGGIGKPKKDPRMKNQRKIPKADSGALFKKRKSDKAISASEFDSGMKAKKRKMN</sequence>
<dbReference type="Pfam" id="PF13959">
    <property type="entry name" value="CTE_SPB4"/>
    <property type="match status" value="1"/>
</dbReference>
<gene>
    <name evidence="5" type="ORF">MEUPH1_LOCUS15907</name>
</gene>